<name>A0A6H1UAM4_9GAMM</name>
<dbReference type="KEGG" id="fes:HER31_03870"/>
<keyword evidence="3" id="KW-1185">Reference proteome</keyword>
<protein>
    <submittedName>
        <fullName evidence="2">CCGSCS motif protein</fullName>
    </submittedName>
</protein>
<dbReference type="RefSeq" id="WP_168659361.1">
    <property type="nucleotide sequence ID" value="NZ_CP051180.1"/>
</dbReference>
<evidence type="ECO:0000313" key="2">
    <source>
        <dbReference type="EMBL" id="QIZ76101.1"/>
    </source>
</evidence>
<sequence>MALSFTKIFKKSQDKEAAAQRESVLVAPVKQQSPAKANNEAEQEKPVSCCGHCS</sequence>
<accession>A0A6H1UAM4</accession>
<evidence type="ECO:0000256" key="1">
    <source>
        <dbReference type="SAM" id="MobiDB-lite"/>
    </source>
</evidence>
<feature type="region of interest" description="Disordered" evidence="1">
    <location>
        <begin position="16"/>
        <end position="54"/>
    </location>
</feature>
<dbReference type="EMBL" id="CP051180">
    <property type="protein sequence ID" value="QIZ76101.1"/>
    <property type="molecule type" value="Genomic_DNA"/>
</dbReference>
<organism evidence="2 3">
    <name type="scientific">Ferrimonas lipolytica</name>
    <dbReference type="NCBI Taxonomy" id="2724191"/>
    <lineage>
        <taxon>Bacteria</taxon>
        <taxon>Pseudomonadati</taxon>
        <taxon>Pseudomonadota</taxon>
        <taxon>Gammaproteobacteria</taxon>
        <taxon>Alteromonadales</taxon>
        <taxon>Ferrimonadaceae</taxon>
        <taxon>Ferrimonas</taxon>
    </lineage>
</organism>
<proteinExistence type="predicted"/>
<dbReference type="AlphaFoldDB" id="A0A6H1UAM4"/>
<reference evidence="2 3" key="1">
    <citation type="submission" date="2020-04" db="EMBL/GenBank/DDBJ databases">
        <title>Ferrimonas sp. S7 isolated from sea water.</title>
        <authorList>
            <person name="Bae S.S."/>
            <person name="Baek K."/>
        </authorList>
    </citation>
    <scope>NUCLEOTIDE SEQUENCE [LARGE SCALE GENOMIC DNA]</scope>
    <source>
        <strain evidence="2 3">S7</strain>
    </source>
</reference>
<gene>
    <name evidence="2" type="ORF">HER31_03870</name>
</gene>
<evidence type="ECO:0000313" key="3">
    <source>
        <dbReference type="Proteomes" id="UP000501602"/>
    </source>
</evidence>
<dbReference type="Proteomes" id="UP000501602">
    <property type="component" value="Chromosome"/>
</dbReference>